<keyword evidence="3" id="KW-1185">Reference proteome</keyword>
<sequence length="179" mass="20445">MDLKNLLCLVPPQPMCPASPVDTWSSSDSCQSTPSLSSCSSTFSSPSTLYLPISDQAPPQQTQTRTPWSASEDFLLQKGYSQGLSWAMISSTYLPHRSRGCCWGRFKTLQAKLSEHREWTTSEDHLLLLAIKKQDRLFKQAWKAVARELGGNRSWRECDVRSFKLNRAVRKQQHRKHPY</sequence>
<feature type="domain" description="Myb-like" evidence="1">
    <location>
        <begin position="60"/>
        <end position="110"/>
    </location>
</feature>
<dbReference type="SUPFAM" id="SSF46689">
    <property type="entry name" value="Homeodomain-like"/>
    <property type="match status" value="2"/>
</dbReference>
<gene>
    <name evidence="2" type="primary">ABSGL_09622.1 scaffold 11483</name>
</gene>
<dbReference type="OrthoDB" id="2143914at2759"/>
<evidence type="ECO:0000259" key="1">
    <source>
        <dbReference type="PROSITE" id="PS50090"/>
    </source>
</evidence>
<dbReference type="InterPro" id="IPR001005">
    <property type="entry name" value="SANT/Myb"/>
</dbReference>
<dbReference type="InParanoid" id="A0A163JLX2"/>
<dbReference type="PROSITE" id="PS50090">
    <property type="entry name" value="MYB_LIKE"/>
    <property type="match status" value="2"/>
</dbReference>
<dbReference type="EMBL" id="LT554264">
    <property type="protein sequence ID" value="SAM03776.1"/>
    <property type="molecule type" value="Genomic_DNA"/>
</dbReference>
<accession>A0A163JLX2</accession>
<dbReference type="OMA" id="CEIRSAR"/>
<evidence type="ECO:0000313" key="2">
    <source>
        <dbReference type="EMBL" id="SAM03776.1"/>
    </source>
</evidence>
<dbReference type="STRING" id="4829.A0A163JLX2"/>
<protein>
    <recommendedName>
        <fullName evidence="1">Myb-like domain-containing protein</fullName>
    </recommendedName>
</protein>
<dbReference type="InterPro" id="IPR009057">
    <property type="entry name" value="Homeodomain-like_sf"/>
</dbReference>
<proteinExistence type="predicted"/>
<dbReference type="Gene3D" id="1.10.10.60">
    <property type="entry name" value="Homeodomain-like"/>
    <property type="match status" value="1"/>
</dbReference>
<name>A0A163JLX2_ABSGL</name>
<organism evidence="2">
    <name type="scientific">Absidia glauca</name>
    <name type="common">Pin mould</name>
    <dbReference type="NCBI Taxonomy" id="4829"/>
    <lineage>
        <taxon>Eukaryota</taxon>
        <taxon>Fungi</taxon>
        <taxon>Fungi incertae sedis</taxon>
        <taxon>Mucoromycota</taxon>
        <taxon>Mucoromycotina</taxon>
        <taxon>Mucoromycetes</taxon>
        <taxon>Mucorales</taxon>
        <taxon>Cunninghamellaceae</taxon>
        <taxon>Absidia</taxon>
    </lineage>
</organism>
<dbReference type="CDD" id="cd00167">
    <property type="entry name" value="SANT"/>
    <property type="match status" value="1"/>
</dbReference>
<reference evidence="2" key="1">
    <citation type="submission" date="2016-04" db="EMBL/GenBank/DDBJ databases">
        <authorList>
            <person name="Evans L.H."/>
            <person name="Alamgir A."/>
            <person name="Owens N."/>
            <person name="Weber N.D."/>
            <person name="Virtaneva K."/>
            <person name="Barbian K."/>
            <person name="Babar A."/>
            <person name="Rosenke K."/>
        </authorList>
    </citation>
    <scope>NUCLEOTIDE SEQUENCE [LARGE SCALE GENOMIC DNA]</scope>
    <source>
        <strain evidence="2">CBS 101.48</strain>
    </source>
</reference>
<dbReference type="Proteomes" id="UP000078561">
    <property type="component" value="Unassembled WGS sequence"/>
</dbReference>
<feature type="domain" description="Myb-like" evidence="1">
    <location>
        <begin position="119"/>
        <end position="161"/>
    </location>
</feature>
<dbReference type="AlphaFoldDB" id="A0A163JLX2"/>
<evidence type="ECO:0000313" key="3">
    <source>
        <dbReference type="Proteomes" id="UP000078561"/>
    </source>
</evidence>